<organism evidence="1 2">
    <name type="scientific">Pseudomonas lini</name>
    <dbReference type="NCBI Taxonomy" id="163011"/>
    <lineage>
        <taxon>Bacteria</taxon>
        <taxon>Pseudomonadati</taxon>
        <taxon>Pseudomonadota</taxon>
        <taxon>Gammaproteobacteria</taxon>
        <taxon>Pseudomonadales</taxon>
        <taxon>Pseudomonadaceae</taxon>
        <taxon>Pseudomonas</taxon>
    </lineage>
</organism>
<sequence>MELNKLEQDLKRDLQGVASDLKWSAVELMRIAERLSQAGNEADAQAVLRMCAVFHADEDRLTAYADEVKTGRIVRDKSEME</sequence>
<dbReference type="Proteomes" id="UP000434925">
    <property type="component" value="Unassembled WGS sequence"/>
</dbReference>
<comment type="caution">
    <text evidence="1">The sequence shown here is derived from an EMBL/GenBank/DDBJ whole genome shotgun (WGS) entry which is preliminary data.</text>
</comment>
<evidence type="ECO:0000313" key="2">
    <source>
        <dbReference type="Proteomes" id="UP000434925"/>
    </source>
</evidence>
<dbReference type="AlphaFoldDB" id="A0A7V7P2S4"/>
<dbReference type="EMBL" id="VZPO01000007">
    <property type="protein sequence ID" value="KAB0502885.1"/>
    <property type="molecule type" value="Genomic_DNA"/>
</dbReference>
<accession>A0A7V7P2S4</accession>
<protein>
    <submittedName>
        <fullName evidence="1">Uncharacterized protein</fullName>
    </submittedName>
</protein>
<proteinExistence type="predicted"/>
<reference evidence="1 2" key="1">
    <citation type="submission" date="2019-09" db="EMBL/GenBank/DDBJ databases">
        <title>Draft genome sequences of 48 bacterial type strains from the CCUG.</title>
        <authorList>
            <person name="Tunovic T."/>
            <person name="Pineiro-Iglesias B."/>
            <person name="Unosson C."/>
            <person name="Inganas E."/>
            <person name="Ohlen M."/>
            <person name="Cardew S."/>
            <person name="Jensie-Markopoulos S."/>
            <person name="Salva-Serra F."/>
            <person name="Jaen-Luchoro D."/>
            <person name="Karlsson R."/>
            <person name="Svensson-Stadler L."/>
            <person name="Chun J."/>
            <person name="Moore E."/>
        </authorList>
    </citation>
    <scope>NUCLEOTIDE SEQUENCE [LARGE SCALE GENOMIC DNA]</scope>
    <source>
        <strain evidence="1 2">CCUG 51522</strain>
    </source>
</reference>
<evidence type="ECO:0000313" key="1">
    <source>
        <dbReference type="EMBL" id="KAB0502885.1"/>
    </source>
</evidence>
<gene>
    <name evidence="1" type="ORF">F7R14_19365</name>
</gene>
<dbReference type="RefSeq" id="WP_048393565.1">
    <property type="nucleotide sequence ID" value="NZ_JYLB01000001.1"/>
</dbReference>
<name>A0A7V7P2S4_9PSED</name>